<gene>
    <name evidence="1" type="ORF">AVEN_189620_1</name>
</gene>
<sequence>MIVFNNRDRKKLRLPQITESVAWGWYSSLMEEMLLTDEGMKIASDRMALMGNEPQTSFNVVFHYRKSGTMFGNTSE</sequence>
<keyword evidence="2" id="KW-1185">Reference proteome</keyword>
<accession>A0A4Y2P1P8</accession>
<comment type="caution">
    <text evidence="1">The sequence shown here is derived from an EMBL/GenBank/DDBJ whole genome shotgun (WGS) entry which is preliminary data.</text>
</comment>
<reference evidence="1 2" key="1">
    <citation type="journal article" date="2019" name="Sci. Rep.">
        <title>Orb-weaving spider Araneus ventricosus genome elucidates the spidroin gene catalogue.</title>
        <authorList>
            <person name="Kono N."/>
            <person name="Nakamura H."/>
            <person name="Ohtoshi R."/>
            <person name="Moran D.A.P."/>
            <person name="Shinohara A."/>
            <person name="Yoshida Y."/>
            <person name="Fujiwara M."/>
            <person name="Mori M."/>
            <person name="Tomita M."/>
            <person name="Arakawa K."/>
        </authorList>
    </citation>
    <scope>NUCLEOTIDE SEQUENCE [LARGE SCALE GENOMIC DNA]</scope>
</reference>
<proteinExistence type="predicted"/>
<dbReference type="Proteomes" id="UP000499080">
    <property type="component" value="Unassembled WGS sequence"/>
</dbReference>
<evidence type="ECO:0000313" key="1">
    <source>
        <dbReference type="EMBL" id="GBN45778.1"/>
    </source>
</evidence>
<dbReference type="AlphaFoldDB" id="A0A4Y2P1P8"/>
<protein>
    <submittedName>
        <fullName evidence="1">Uncharacterized protein</fullName>
    </submittedName>
</protein>
<dbReference type="EMBL" id="BGPR01010360">
    <property type="protein sequence ID" value="GBN45778.1"/>
    <property type="molecule type" value="Genomic_DNA"/>
</dbReference>
<evidence type="ECO:0000313" key="2">
    <source>
        <dbReference type="Proteomes" id="UP000499080"/>
    </source>
</evidence>
<organism evidence="1 2">
    <name type="scientific">Araneus ventricosus</name>
    <name type="common">Orbweaver spider</name>
    <name type="synonym">Epeira ventricosa</name>
    <dbReference type="NCBI Taxonomy" id="182803"/>
    <lineage>
        <taxon>Eukaryota</taxon>
        <taxon>Metazoa</taxon>
        <taxon>Ecdysozoa</taxon>
        <taxon>Arthropoda</taxon>
        <taxon>Chelicerata</taxon>
        <taxon>Arachnida</taxon>
        <taxon>Araneae</taxon>
        <taxon>Araneomorphae</taxon>
        <taxon>Entelegynae</taxon>
        <taxon>Araneoidea</taxon>
        <taxon>Araneidae</taxon>
        <taxon>Araneus</taxon>
    </lineage>
</organism>
<feature type="non-terminal residue" evidence="1">
    <location>
        <position position="76"/>
    </location>
</feature>
<name>A0A4Y2P1P8_ARAVE</name>